<evidence type="ECO:0000313" key="4">
    <source>
        <dbReference type="EMBL" id="RGQ46353.1"/>
    </source>
</evidence>
<protein>
    <submittedName>
        <fullName evidence="4">ATP-binding protein</fullName>
    </submittedName>
</protein>
<feature type="transmembrane region" description="Helical" evidence="1">
    <location>
        <begin position="36"/>
        <end position="54"/>
    </location>
</feature>
<dbReference type="PANTHER" id="PTHR40448:SF1">
    <property type="entry name" value="TWO-COMPONENT SENSOR HISTIDINE KINASE"/>
    <property type="match status" value="1"/>
</dbReference>
<keyword evidence="1" id="KW-1133">Transmembrane helix</keyword>
<dbReference type="Pfam" id="PF14501">
    <property type="entry name" value="HATPase_c_5"/>
    <property type="match status" value="1"/>
</dbReference>
<dbReference type="EMBL" id="CVRS01000067">
    <property type="protein sequence ID" value="CRL37509.1"/>
    <property type="molecule type" value="Genomic_DNA"/>
</dbReference>
<evidence type="ECO:0000313" key="8">
    <source>
        <dbReference type="Proteomes" id="UP000283738"/>
    </source>
</evidence>
<feature type="transmembrane region" description="Helical" evidence="1">
    <location>
        <begin position="87"/>
        <end position="108"/>
    </location>
</feature>
<dbReference type="EMBL" id="QSIQ01000008">
    <property type="protein sequence ID" value="RHD04047.1"/>
    <property type="molecule type" value="Genomic_DNA"/>
</dbReference>
<evidence type="ECO:0000313" key="3">
    <source>
        <dbReference type="EMBL" id="CRL37509.1"/>
    </source>
</evidence>
<dbReference type="AlphaFoldDB" id="A0A0M6WKR9"/>
<feature type="transmembrane region" description="Helical" evidence="1">
    <location>
        <begin position="120"/>
        <end position="145"/>
    </location>
</feature>
<name>A0A0M6WKR9_9FIRM</name>
<dbReference type="InterPro" id="IPR032834">
    <property type="entry name" value="NatK-like_C"/>
</dbReference>
<keyword evidence="4" id="KW-0547">Nucleotide-binding</keyword>
<reference evidence="7 8" key="3">
    <citation type="submission" date="2018-08" db="EMBL/GenBank/DDBJ databases">
        <title>A genome reference for cultivated species of the human gut microbiota.</title>
        <authorList>
            <person name="Zou Y."/>
            <person name="Xue W."/>
            <person name="Luo G."/>
        </authorList>
    </citation>
    <scope>NUCLEOTIDE SEQUENCE [LARGE SCALE GENOMIC DNA]</scope>
    <source>
        <strain evidence="4 8">AF28-15</strain>
        <strain evidence="5 7">AM32-8LB</strain>
    </source>
</reference>
<dbReference type="CDD" id="cd16935">
    <property type="entry name" value="HATPase_AgrC-ComD-like"/>
    <property type="match status" value="1"/>
</dbReference>
<dbReference type="Gene3D" id="3.30.565.10">
    <property type="entry name" value="Histidine kinase-like ATPase, C-terminal domain"/>
    <property type="match status" value="1"/>
</dbReference>
<dbReference type="Proteomes" id="UP000049828">
    <property type="component" value="Unassembled WGS sequence"/>
</dbReference>
<keyword evidence="1" id="KW-0472">Membrane</keyword>
<evidence type="ECO:0000259" key="2">
    <source>
        <dbReference type="Pfam" id="PF14501"/>
    </source>
</evidence>
<feature type="domain" description="Sensor histidine kinase NatK-like C-terminal" evidence="2">
    <location>
        <begin position="314"/>
        <end position="419"/>
    </location>
</feature>
<evidence type="ECO:0000313" key="6">
    <source>
        <dbReference type="Proteomes" id="UP000049828"/>
    </source>
</evidence>
<proteinExistence type="predicted"/>
<keyword evidence="6" id="KW-1185">Reference proteome</keyword>
<reference evidence="6" key="1">
    <citation type="submission" date="2015-05" db="EMBL/GenBank/DDBJ databases">
        <authorList>
            <consortium name="Pathogen Informatics"/>
        </authorList>
    </citation>
    <scope>NUCLEOTIDE SEQUENCE [LARGE SCALE GENOMIC DNA]</scope>
    <source>
        <strain evidence="6">L1-83</strain>
    </source>
</reference>
<dbReference type="PANTHER" id="PTHR40448">
    <property type="entry name" value="TWO-COMPONENT SENSOR HISTIDINE KINASE"/>
    <property type="match status" value="1"/>
</dbReference>
<dbReference type="SUPFAM" id="SSF55874">
    <property type="entry name" value="ATPase domain of HSP90 chaperone/DNA topoisomerase II/histidine kinase"/>
    <property type="match status" value="1"/>
</dbReference>
<dbReference type="GO" id="GO:0042802">
    <property type="term" value="F:identical protein binding"/>
    <property type="evidence" value="ECO:0007669"/>
    <property type="project" value="TreeGrafter"/>
</dbReference>
<feature type="transmembrane region" description="Helical" evidence="1">
    <location>
        <begin position="182"/>
        <end position="200"/>
    </location>
</feature>
<accession>A0A0M6WKR9</accession>
<sequence>MVRDFGIMIFQDFLLLVCVYLFLMPLHVMEKKKIKNGLILCGAWCVMLAARLLIPAIGEHLIAEFFMRFVITMIAVGLISKKISWEMIYCTVWPLIVYHCINIIWNSLHRVSAIEQQPRVLQYLFSLLFFAAVYLLLSITLFRWLPRNGFYQAGPRRTLSAAAVLFLSLFSYYNFYQNRGESNLAVLVQLYCVTFLYLQAELFKKSEVKQEYALMERMWYQQKKQYEIAKDQMQVIDRKCHDLKYQVAAMRHIENPTEREKNLKELEQSIRIYDSIVKTGNEILDTLLSEKSLICEARDITMHCVIDGKKLFFMDSIDIYALFGNAIDNAIECVEKFSEKEMRFIDICVAEKQHFLYIRFSNPIERAPEYENDLPKTTKKNKQYHGIGLKSIRHIAEKYGGDISVSTEMNCFNLEVLLPVK</sequence>
<dbReference type="RefSeq" id="WP_055039589.1">
    <property type="nucleotide sequence ID" value="NZ_CAKZTK010000053.1"/>
</dbReference>
<dbReference type="OrthoDB" id="9816523at2"/>
<dbReference type="GO" id="GO:0005524">
    <property type="term" value="F:ATP binding"/>
    <property type="evidence" value="ECO:0007669"/>
    <property type="project" value="UniProtKB-KW"/>
</dbReference>
<feature type="transmembrane region" description="Helical" evidence="1">
    <location>
        <begin position="6"/>
        <end position="24"/>
    </location>
</feature>
<feature type="transmembrane region" description="Helical" evidence="1">
    <location>
        <begin position="157"/>
        <end position="176"/>
    </location>
</feature>
<keyword evidence="1" id="KW-0812">Transmembrane</keyword>
<dbReference type="Proteomes" id="UP000266391">
    <property type="component" value="Unassembled WGS sequence"/>
</dbReference>
<gene>
    <name evidence="5" type="ORF">DW813_06690</name>
    <name evidence="4" type="ORF">DWY96_13470</name>
    <name evidence="3" type="ORF">RIL183_04121</name>
</gene>
<organism evidence="3 6">
    <name type="scientific">Roseburia inulinivorans</name>
    <dbReference type="NCBI Taxonomy" id="360807"/>
    <lineage>
        <taxon>Bacteria</taxon>
        <taxon>Bacillati</taxon>
        <taxon>Bacillota</taxon>
        <taxon>Clostridia</taxon>
        <taxon>Lachnospirales</taxon>
        <taxon>Lachnospiraceae</taxon>
        <taxon>Roseburia</taxon>
    </lineage>
</organism>
<evidence type="ECO:0000313" key="5">
    <source>
        <dbReference type="EMBL" id="RHD04047.1"/>
    </source>
</evidence>
<dbReference type="STRING" id="360807.ERS852392_02609"/>
<evidence type="ECO:0000313" key="7">
    <source>
        <dbReference type="Proteomes" id="UP000266391"/>
    </source>
</evidence>
<evidence type="ECO:0000256" key="1">
    <source>
        <dbReference type="SAM" id="Phobius"/>
    </source>
</evidence>
<dbReference type="GeneID" id="75163587"/>
<dbReference type="Proteomes" id="UP000283738">
    <property type="component" value="Unassembled WGS sequence"/>
</dbReference>
<reference evidence="3" key="2">
    <citation type="submission" date="2015-05" db="EMBL/GenBank/DDBJ databases">
        <authorList>
            <person name="Wang D.B."/>
            <person name="Wang M."/>
        </authorList>
    </citation>
    <scope>NUCLEOTIDE SEQUENCE [LARGE SCALE GENOMIC DNA]</scope>
    <source>
        <strain evidence="3">L1-83</strain>
    </source>
</reference>
<dbReference type="EMBL" id="QRTF01000035">
    <property type="protein sequence ID" value="RGQ46353.1"/>
    <property type="molecule type" value="Genomic_DNA"/>
</dbReference>
<dbReference type="InterPro" id="IPR036890">
    <property type="entry name" value="HATPase_C_sf"/>
</dbReference>
<keyword evidence="4" id="KW-0067">ATP-binding</keyword>